<keyword evidence="4" id="KW-1185">Reference proteome</keyword>
<comment type="caution">
    <text evidence="3">The sequence shown here is derived from an EMBL/GenBank/DDBJ whole genome shotgun (WGS) entry which is preliminary data.</text>
</comment>
<gene>
    <name evidence="3" type="ORF">V1633_21840</name>
</gene>
<feature type="compositionally biased region" description="Polar residues" evidence="1">
    <location>
        <begin position="135"/>
        <end position="149"/>
    </location>
</feature>
<organism evidence="3 4">
    <name type="scientific">Plantactinospora sonchi</name>
    <dbReference type="NCBI Taxonomy" id="1544735"/>
    <lineage>
        <taxon>Bacteria</taxon>
        <taxon>Bacillati</taxon>
        <taxon>Actinomycetota</taxon>
        <taxon>Actinomycetes</taxon>
        <taxon>Micromonosporales</taxon>
        <taxon>Micromonosporaceae</taxon>
        <taxon>Plantactinospora</taxon>
    </lineage>
</organism>
<reference evidence="3 4" key="1">
    <citation type="submission" date="2024-01" db="EMBL/GenBank/DDBJ databases">
        <title>Genome insights into Plantactinospora sonchi sp. nov.</title>
        <authorList>
            <person name="Wang L."/>
        </authorList>
    </citation>
    <scope>NUCLEOTIDE SEQUENCE [LARGE SCALE GENOMIC DNA]</scope>
    <source>
        <strain evidence="3 4">NEAU-QY2</strain>
    </source>
</reference>
<dbReference type="RefSeq" id="WP_331216241.1">
    <property type="nucleotide sequence ID" value="NZ_JAZGQK010000018.1"/>
</dbReference>
<feature type="region of interest" description="Disordered" evidence="1">
    <location>
        <begin position="127"/>
        <end position="149"/>
    </location>
</feature>
<protein>
    <submittedName>
        <fullName evidence="3">Uncharacterized protein</fullName>
    </submittedName>
</protein>
<accession>A0ABU7RXR5</accession>
<sequence length="149" mass="15432">MSSHPAGEHAPGTGRKRVHPLVVVALVLLTVVVGLVLYANSGLDRSGVRAAVDATAQELEQTPVQGLGLSVFDIEEAATTANRGGGGKFARNAAADLRVKSAGEDSRGDLYEFTNSDGDHPICLAVRVDPDPGDQNPSFPRTSVSDGPC</sequence>
<evidence type="ECO:0000256" key="1">
    <source>
        <dbReference type="SAM" id="MobiDB-lite"/>
    </source>
</evidence>
<proteinExistence type="predicted"/>
<keyword evidence="2" id="KW-0812">Transmembrane</keyword>
<feature type="transmembrane region" description="Helical" evidence="2">
    <location>
        <begin position="20"/>
        <end position="39"/>
    </location>
</feature>
<evidence type="ECO:0000256" key="2">
    <source>
        <dbReference type="SAM" id="Phobius"/>
    </source>
</evidence>
<evidence type="ECO:0000313" key="4">
    <source>
        <dbReference type="Proteomes" id="UP001332243"/>
    </source>
</evidence>
<name>A0ABU7RXR5_9ACTN</name>
<keyword evidence="2" id="KW-0472">Membrane</keyword>
<keyword evidence="2" id="KW-1133">Transmembrane helix</keyword>
<dbReference type="Proteomes" id="UP001332243">
    <property type="component" value="Unassembled WGS sequence"/>
</dbReference>
<evidence type="ECO:0000313" key="3">
    <source>
        <dbReference type="EMBL" id="MEE6261126.1"/>
    </source>
</evidence>
<dbReference type="EMBL" id="JAZGQK010000018">
    <property type="protein sequence ID" value="MEE6261126.1"/>
    <property type="molecule type" value="Genomic_DNA"/>
</dbReference>